<evidence type="ECO:0000256" key="5">
    <source>
        <dbReference type="ARBA" id="ARBA00013005"/>
    </source>
</evidence>
<dbReference type="InterPro" id="IPR036615">
    <property type="entry name" value="Mur_ligase_C_dom_sf"/>
</dbReference>
<dbReference type="AlphaFoldDB" id="A0A3B7RN23"/>
<evidence type="ECO:0000256" key="10">
    <source>
        <dbReference type="ARBA" id="ARBA00031353"/>
    </source>
</evidence>
<dbReference type="GO" id="GO:0046872">
    <property type="term" value="F:metal ion binding"/>
    <property type="evidence" value="ECO:0007669"/>
    <property type="project" value="InterPro"/>
</dbReference>
<dbReference type="InterPro" id="IPR044019">
    <property type="entry name" value="Cyanophycin_syn_N"/>
</dbReference>
<proteinExistence type="inferred from homology"/>
<comment type="subunit">
    <text evidence="3">Homodimer.</text>
</comment>
<dbReference type="Proteomes" id="UP000262802">
    <property type="component" value="Chromosome"/>
</dbReference>
<dbReference type="NCBIfam" id="TIGR02068">
    <property type="entry name" value="cya_phycin_syn"/>
    <property type="match status" value="1"/>
</dbReference>
<feature type="domain" description="ATP-grasp" evidence="14">
    <location>
        <begin position="226"/>
        <end position="479"/>
    </location>
</feature>
<evidence type="ECO:0000256" key="3">
    <source>
        <dbReference type="ARBA" id="ARBA00011738"/>
    </source>
</evidence>
<name>A0A3B7RN23_9BACT</name>
<dbReference type="Gene3D" id="3.40.1190.10">
    <property type="entry name" value="Mur-like, catalytic domain"/>
    <property type="match status" value="1"/>
</dbReference>
<dbReference type="SUPFAM" id="SSF53244">
    <property type="entry name" value="MurD-like peptide ligases, peptide-binding domain"/>
    <property type="match status" value="1"/>
</dbReference>
<dbReference type="Pfam" id="PF02875">
    <property type="entry name" value="Mur_ligase_C"/>
    <property type="match status" value="1"/>
</dbReference>
<gene>
    <name evidence="15" type="primary">cphA</name>
    <name evidence="15" type="ORF">D3Y59_00585</name>
</gene>
<dbReference type="Pfam" id="PF18921">
    <property type="entry name" value="Cyanophycin_syn"/>
    <property type="match status" value="1"/>
</dbReference>
<accession>A0A3B7RN23</accession>
<dbReference type="PROSITE" id="PS01011">
    <property type="entry name" value="FOLYLPOLYGLU_SYNT_1"/>
    <property type="match status" value="1"/>
</dbReference>
<evidence type="ECO:0000256" key="2">
    <source>
        <dbReference type="ARBA" id="ARBA00009060"/>
    </source>
</evidence>
<dbReference type="PANTHER" id="PTHR23135">
    <property type="entry name" value="MUR LIGASE FAMILY MEMBER"/>
    <property type="match status" value="1"/>
</dbReference>
<dbReference type="InterPro" id="IPR011810">
    <property type="entry name" value="Cya_phycin_syn"/>
</dbReference>
<dbReference type="PANTHER" id="PTHR23135:SF18">
    <property type="entry name" value="CYANOPHYCIN SYNTHETASE"/>
    <property type="match status" value="1"/>
</dbReference>
<evidence type="ECO:0000313" key="16">
    <source>
        <dbReference type="Proteomes" id="UP000262802"/>
    </source>
</evidence>
<dbReference type="SUPFAM" id="SSF53623">
    <property type="entry name" value="MurD-like peptide ligases, catalytic domain"/>
    <property type="match status" value="1"/>
</dbReference>
<evidence type="ECO:0000259" key="14">
    <source>
        <dbReference type="PROSITE" id="PS50975"/>
    </source>
</evidence>
<dbReference type="SMART" id="SM01209">
    <property type="entry name" value="GARS_A"/>
    <property type="match status" value="1"/>
</dbReference>
<dbReference type="Gene3D" id="3.30.470.20">
    <property type="entry name" value="ATP-grasp fold, B domain"/>
    <property type="match status" value="2"/>
</dbReference>
<dbReference type="OrthoDB" id="9803907at2"/>
<dbReference type="InterPro" id="IPR003135">
    <property type="entry name" value="ATP-grasp_carboxylate-amine"/>
</dbReference>
<keyword evidence="7 15" id="KW-0436">Ligase</keyword>
<keyword evidence="16" id="KW-1185">Reference proteome</keyword>
<comment type="function">
    <text evidence="1">Catalyzes the ATP-dependent polymerization of arginine and aspartate to multi-L-arginyl-poly-L-aspartic acid (cyanophycin; a water-insoluble reserve polymer).</text>
</comment>
<dbReference type="EC" id="6.3.2.30" evidence="4"/>
<comment type="catalytic activity">
    <reaction evidence="11">
        <text>[L-4-(L-arginin-2-N-yl)aspartate](n)-L-aspartate + L-arginine + ATP = [L-4-(L-arginin-2-N-yl)aspartate](n+1) + ADP + phosphate + H(+)</text>
        <dbReference type="Rhea" id="RHEA:23888"/>
        <dbReference type="Rhea" id="RHEA-COMP:13732"/>
        <dbReference type="Rhea" id="RHEA-COMP:13733"/>
        <dbReference type="ChEBI" id="CHEBI:15378"/>
        <dbReference type="ChEBI" id="CHEBI:30616"/>
        <dbReference type="ChEBI" id="CHEBI:32682"/>
        <dbReference type="ChEBI" id="CHEBI:43474"/>
        <dbReference type="ChEBI" id="CHEBI:137986"/>
        <dbReference type="ChEBI" id="CHEBI:137990"/>
        <dbReference type="ChEBI" id="CHEBI:456216"/>
        <dbReference type="EC" id="6.3.2.30"/>
    </reaction>
</comment>
<sequence>MKIVDLRTMRGPSYWSVKHPKIIVLKLDLEDLADTWSNAVPGLDARLLRLLPDLEKPRSNDARESAKRPPLTCEQIADGEPWGHIVQHVALELQRMAGMPMRWGKSHPAHEENMEMVLFEYQEERAGRVAAEAAVDLLNALVRKEKYDVRAIVDELHEIREEEYFGPSTYSIVAEAASRGIPYIQLRESNIIQLGYGVNQKRIWATTSSYTSHAAVEIAGNKNRTKAMLAEAGVPVPRGTTVYDADELKQAVEDLGYPIVTKPLDGNHGKGATINIKNWKEALAGLKAAQQYSEAVIVEQFIEGFDFRLLVINGKLVAAAKRTPAAVTGDGVHTIQELIDEINKDPRRGVGHEKVLTKIKIDKHTNQILKARELTPKSVLPEGEVLYLKSTANISTGGTATDVTDLVDPYNVLLAERVAGIIGLDICGIDVLTTDIAIPLNETRGAVIEVNAAPGFRMHISPAEGLPRNVAAPVVDMLFPRGANSRIPIFAVTGTNGKTTTTLLLSHLVASKGYKVGHTTTSGIYIQGRQLQSGDCTGSQSTEFVLKDPTVNFAVLEVARGGMLRSGLGFQYCDVAVVTNVAADHLGMRDIHTVEEMAAVKGVLPRTVRKSGWAVLNADNDYTYAMRQWVDCKVALFSMDENSPRIRSHVEAGGLAAVYEEGYITIYKNTYKLRIDQAENFPITLGGRAKFNIENALAASLAAYCYGFEKDDIKTALRTFVPSATKTPGRMNVFRFPNFEVIVDYAHNTHGIEKFGEFLAATPASHRVGIISGLGDRREEDTIDYARTAGRIFDEVVLRQDRDLRGKTAEELERLMRSGLIMDKPNLPITYIEDELDAIEYAVQTAREGSVITVFTENIKGALGKLEELQERVGQPQQQPA</sequence>
<reference evidence="15 16" key="1">
    <citation type="submission" date="2018-09" db="EMBL/GenBank/DDBJ databases">
        <title>Hymenobacter medium sp. nov., isolated from R2A medium.</title>
        <authorList>
            <person name="Yingchao G."/>
        </authorList>
    </citation>
    <scope>NUCLEOTIDE SEQUENCE [LARGE SCALE GENOMIC DNA]</scope>
    <source>
        <strain evidence="16">sh-6</strain>
    </source>
</reference>
<dbReference type="InterPro" id="IPR004101">
    <property type="entry name" value="Mur_ligase_C"/>
</dbReference>
<keyword evidence="8 13" id="KW-0547">Nucleotide-binding</keyword>
<evidence type="ECO:0000256" key="8">
    <source>
        <dbReference type="ARBA" id="ARBA00022741"/>
    </source>
</evidence>
<comment type="catalytic activity">
    <reaction evidence="12">
        <text>[L-4-(L-arginin-2-N-yl)aspartate](n) + L-aspartate + ATP = [L-4-(L-arginin-2-N-yl)aspartate](n)-L-aspartate + ADP + phosphate + H(+)</text>
        <dbReference type="Rhea" id="RHEA:13277"/>
        <dbReference type="Rhea" id="RHEA-COMP:13728"/>
        <dbReference type="Rhea" id="RHEA-COMP:13733"/>
        <dbReference type="ChEBI" id="CHEBI:15378"/>
        <dbReference type="ChEBI" id="CHEBI:29991"/>
        <dbReference type="ChEBI" id="CHEBI:30616"/>
        <dbReference type="ChEBI" id="CHEBI:43474"/>
        <dbReference type="ChEBI" id="CHEBI:137986"/>
        <dbReference type="ChEBI" id="CHEBI:137990"/>
        <dbReference type="ChEBI" id="CHEBI:456216"/>
        <dbReference type="EC" id="6.3.2.29"/>
    </reaction>
</comment>
<evidence type="ECO:0000256" key="7">
    <source>
        <dbReference type="ARBA" id="ARBA00022598"/>
    </source>
</evidence>
<evidence type="ECO:0000256" key="13">
    <source>
        <dbReference type="PROSITE-ProRule" id="PRU00409"/>
    </source>
</evidence>
<comment type="similarity">
    <text evidence="2">In the C-terminal section; belongs to the MurCDEF family.</text>
</comment>
<evidence type="ECO:0000256" key="6">
    <source>
        <dbReference type="ARBA" id="ARBA00022036"/>
    </source>
</evidence>
<dbReference type="GO" id="GO:0005524">
    <property type="term" value="F:ATP binding"/>
    <property type="evidence" value="ECO:0007669"/>
    <property type="project" value="UniProtKB-UniRule"/>
</dbReference>
<evidence type="ECO:0000256" key="12">
    <source>
        <dbReference type="ARBA" id="ARBA00048425"/>
    </source>
</evidence>
<dbReference type="Pfam" id="PF02222">
    <property type="entry name" value="ATP-grasp"/>
    <property type="match status" value="1"/>
</dbReference>
<dbReference type="NCBIfam" id="NF010623">
    <property type="entry name" value="PRK14016.1"/>
    <property type="match status" value="1"/>
</dbReference>
<keyword evidence="9 13" id="KW-0067">ATP-binding</keyword>
<dbReference type="Gene3D" id="3.90.190.20">
    <property type="entry name" value="Mur ligase, C-terminal domain"/>
    <property type="match status" value="1"/>
</dbReference>
<evidence type="ECO:0000256" key="11">
    <source>
        <dbReference type="ARBA" id="ARBA00048094"/>
    </source>
</evidence>
<dbReference type="Pfam" id="PF08245">
    <property type="entry name" value="Mur_ligase_M"/>
    <property type="match status" value="1"/>
</dbReference>
<evidence type="ECO:0000256" key="1">
    <source>
        <dbReference type="ARBA" id="ARBA00003184"/>
    </source>
</evidence>
<dbReference type="PROSITE" id="PS50975">
    <property type="entry name" value="ATP_GRASP"/>
    <property type="match status" value="1"/>
</dbReference>
<dbReference type="InterPro" id="IPR018109">
    <property type="entry name" value="Folylpolyglutamate_synth_CS"/>
</dbReference>
<dbReference type="GO" id="GO:0004326">
    <property type="term" value="F:tetrahydrofolylpolyglutamate synthase activity"/>
    <property type="evidence" value="ECO:0007669"/>
    <property type="project" value="InterPro"/>
</dbReference>
<dbReference type="GO" id="GO:0071161">
    <property type="term" value="F:cyanophycin synthetase activity (L-arginine-adding)"/>
    <property type="evidence" value="ECO:0007669"/>
    <property type="project" value="UniProtKB-EC"/>
</dbReference>
<dbReference type="InterPro" id="IPR013221">
    <property type="entry name" value="Mur_ligase_cen"/>
</dbReference>
<dbReference type="EMBL" id="CP032317">
    <property type="protein sequence ID" value="AYA35677.1"/>
    <property type="molecule type" value="Genomic_DNA"/>
</dbReference>
<dbReference type="InterPro" id="IPR036565">
    <property type="entry name" value="Mur-like_cat_sf"/>
</dbReference>
<evidence type="ECO:0000313" key="15">
    <source>
        <dbReference type="EMBL" id="AYA35677.1"/>
    </source>
</evidence>
<dbReference type="SUPFAM" id="SSF56059">
    <property type="entry name" value="Glutathione synthetase ATP-binding domain-like"/>
    <property type="match status" value="1"/>
</dbReference>
<evidence type="ECO:0000256" key="9">
    <source>
        <dbReference type="ARBA" id="ARBA00022840"/>
    </source>
</evidence>
<evidence type="ECO:0000256" key="4">
    <source>
        <dbReference type="ARBA" id="ARBA00012968"/>
    </source>
</evidence>
<dbReference type="InterPro" id="IPR011761">
    <property type="entry name" value="ATP-grasp"/>
</dbReference>
<protein>
    <recommendedName>
        <fullName evidence="6">Cyanophycin synthetase</fullName>
        <ecNumber evidence="5">6.3.2.29</ecNumber>
        <ecNumber evidence="4">6.3.2.30</ecNumber>
    </recommendedName>
    <alternativeName>
        <fullName evidence="10">Cyanophycin synthase</fullName>
    </alternativeName>
</protein>
<dbReference type="RefSeq" id="WP_119443269.1">
    <property type="nucleotide sequence ID" value="NZ_CP032317.1"/>
</dbReference>
<dbReference type="GO" id="GO:0071160">
    <property type="term" value="F:cyanophycin synthetase activity (L-aspartate-adding)"/>
    <property type="evidence" value="ECO:0007669"/>
    <property type="project" value="UniProtKB-EC"/>
</dbReference>
<dbReference type="KEGG" id="hyh:D3Y59_00585"/>
<dbReference type="EC" id="6.3.2.29" evidence="5"/>
<organism evidence="15 16">
    <name type="scientific">Hymenobacter oligotrophus</name>
    <dbReference type="NCBI Taxonomy" id="2319843"/>
    <lineage>
        <taxon>Bacteria</taxon>
        <taxon>Pseudomonadati</taxon>
        <taxon>Bacteroidota</taxon>
        <taxon>Cytophagia</taxon>
        <taxon>Cytophagales</taxon>
        <taxon>Hymenobacteraceae</taxon>
        <taxon>Hymenobacter</taxon>
    </lineage>
</organism>